<dbReference type="Pfam" id="PF00497">
    <property type="entry name" value="SBP_bac_3"/>
    <property type="match status" value="1"/>
</dbReference>
<keyword evidence="3 5" id="KW-0732">Signal</keyword>
<name>A0ABU2C9X6_9BURK</name>
<dbReference type="PROSITE" id="PS01039">
    <property type="entry name" value="SBP_BACTERIAL_3"/>
    <property type="match status" value="1"/>
</dbReference>
<sequence>MNIRKSCRVLGLGAALLLLGATAQAQNALDTILKNKKVTIAVPPDYPPYGSMGKDFQIQGLDVDVANYIGAKLGVAVNLVPVTSANRIAYLETKKADVVIATLGKNPEREKQIDFAAAYSPFFQAIFGAKTSQVKGFADLAGKTIAVTKGSVEDAELRKLAPPSADVRSYEDNTKTVSAYVNGQVDLIAVGASVAGNMMQQHPKVSTEFKLLLKDSPNYIGVAKGEDKLRLVINGIIADARKNGDLDKMAVRWLGRPVGDLP</sequence>
<dbReference type="InterPro" id="IPR001638">
    <property type="entry name" value="Solute-binding_3/MltF_N"/>
</dbReference>
<feature type="chain" id="PRO_5046550362" evidence="5">
    <location>
        <begin position="26"/>
        <end position="262"/>
    </location>
</feature>
<dbReference type="SMART" id="SM00062">
    <property type="entry name" value="PBPb"/>
    <property type="match status" value="1"/>
</dbReference>
<accession>A0ABU2C9X6</accession>
<feature type="domain" description="Solute-binding protein family 3/N-terminal" evidence="6">
    <location>
        <begin position="37"/>
        <end position="257"/>
    </location>
</feature>
<dbReference type="InterPro" id="IPR018313">
    <property type="entry name" value="SBP_3_CS"/>
</dbReference>
<gene>
    <name evidence="7" type="ORF">J2X19_002805</name>
</gene>
<organism evidence="7 8">
    <name type="scientific">Rhodoferax ferrireducens</name>
    <dbReference type="NCBI Taxonomy" id="192843"/>
    <lineage>
        <taxon>Bacteria</taxon>
        <taxon>Pseudomonadati</taxon>
        <taxon>Pseudomonadota</taxon>
        <taxon>Betaproteobacteria</taxon>
        <taxon>Burkholderiales</taxon>
        <taxon>Comamonadaceae</taxon>
        <taxon>Rhodoferax</taxon>
    </lineage>
</organism>
<comment type="similarity">
    <text evidence="2 4">Belongs to the bacterial solute-binding protein 3 family.</text>
</comment>
<evidence type="ECO:0000256" key="5">
    <source>
        <dbReference type="SAM" id="SignalP"/>
    </source>
</evidence>
<dbReference type="PANTHER" id="PTHR35936:SF37">
    <property type="entry name" value="AMINO ACID ABC TRANSPORTER SUBSTRATE-BINDING PROTEIN"/>
    <property type="match status" value="1"/>
</dbReference>
<evidence type="ECO:0000313" key="7">
    <source>
        <dbReference type="EMBL" id="MDR7378126.1"/>
    </source>
</evidence>
<evidence type="ECO:0000256" key="3">
    <source>
        <dbReference type="ARBA" id="ARBA00022729"/>
    </source>
</evidence>
<proteinExistence type="inferred from homology"/>
<feature type="signal peptide" evidence="5">
    <location>
        <begin position="1"/>
        <end position="25"/>
    </location>
</feature>
<evidence type="ECO:0000256" key="2">
    <source>
        <dbReference type="ARBA" id="ARBA00010333"/>
    </source>
</evidence>
<dbReference type="RefSeq" id="WP_310374006.1">
    <property type="nucleotide sequence ID" value="NZ_JAVDXT010000002.1"/>
</dbReference>
<dbReference type="EMBL" id="JAVDXT010000002">
    <property type="protein sequence ID" value="MDR7378126.1"/>
    <property type="molecule type" value="Genomic_DNA"/>
</dbReference>
<dbReference type="Proteomes" id="UP001180487">
    <property type="component" value="Unassembled WGS sequence"/>
</dbReference>
<evidence type="ECO:0000259" key="6">
    <source>
        <dbReference type="SMART" id="SM00062"/>
    </source>
</evidence>
<protein>
    <submittedName>
        <fullName evidence="7">Polar amino acid transport system substrate-binding protein</fullName>
    </submittedName>
</protein>
<dbReference type="PANTHER" id="PTHR35936">
    <property type="entry name" value="MEMBRANE-BOUND LYTIC MUREIN TRANSGLYCOSYLASE F"/>
    <property type="match status" value="1"/>
</dbReference>
<comment type="caution">
    <text evidence="7">The sequence shown here is derived from an EMBL/GenBank/DDBJ whole genome shotgun (WGS) entry which is preliminary data.</text>
</comment>
<dbReference type="SUPFAM" id="SSF53850">
    <property type="entry name" value="Periplasmic binding protein-like II"/>
    <property type="match status" value="1"/>
</dbReference>
<keyword evidence="8" id="KW-1185">Reference proteome</keyword>
<dbReference type="Gene3D" id="3.40.190.10">
    <property type="entry name" value="Periplasmic binding protein-like II"/>
    <property type="match status" value="2"/>
</dbReference>
<comment type="subcellular location">
    <subcellularLocation>
        <location evidence="1">Cell envelope</location>
    </subcellularLocation>
</comment>
<evidence type="ECO:0000256" key="4">
    <source>
        <dbReference type="RuleBase" id="RU003744"/>
    </source>
</evidence>
<evidence type="ECO:0000256" key="1">
    <source>
        <dbReference type="ARBA" id="ARBA00004196"/>
    </source>
</evidence>
<evidence type="ECO:0000313" key="8">
    <source>
        <dbReference type="Proteomes" id="UP001180487"/>
    </source>
</evidence>
<reference evidence="7 8" key="1">
    <citation type="submission" date="2023-07" db="EMBL/GenBank/DDBJ databases">
        <title>Sorghum-associated microbial communities from plants grown in Nebraska, USA.</title>
        <authorList>
            <person name="Schachtman D."/>
        </authorList>
    </citation>
    <scope>NUCLEOTIDE SEQUENCE [LARGE SCALE GENOMIC DNA]</scope>
    <source>
        <strain evidence="7 8">BE313</strain>
    </source>
</reference>